<dbReference type="Proteomes" id="UP000324222">
    <property type="component" value="Unassembled WGS sequence"/>
</dbReference>
<dbReference type="AlphaFoldDB" id="A0A5B7G6S4"/>
<evidence type="ECO:0000313" key="1">
    <source>
        <dbReference type="EMBL" id="MPC55631.1"/>
    </source>
</evidence>
<reference evidence="1 2" key="1">
    <citation type="submission" date="2019-05" db="EMBL/GenBank/DDBJ databases">
        <title>Another draft genome of Portunus trituberculatus and its Hox gene families provides insights of decapod evolution.</title>
        <authorList>
            <person name="Jeong J.-H."/>
            <person name="Song I."/>
            <person name="Kim S."/>
            <person name="Choi T."/>
            <person name="Kim D."/>
            <person name="Ryu S."/>
            <person name="Kim W."/>
        </authorList>
    </citation>
    <scope>NUCLEOTIDE SEQUENCE [LARGE SCALE GENOMIC DNA]</scope>
    <source>
        <tissue evidence="1">Muscle</tissue>
    </source>
</reference>
<evidence type="ECO:0000313" key="2">
    <source>
        <dbReference type="Proteomes" id="UP000324222"/>
    </source>
</evidence>
<proteinExistence type="predicted"/>
<keyword evidence="2" id="KW-1185">Reference proteome</keyword>
<accession>A0A5B7G6S4</accession>
<name>A0A5B7G6S4_PORTR</name>
<organism evidence="1 2">
    <name type="scientific">Portunus trituberculatus</name>
    <name type="common">Swimming crab</name>
    <name type="synonym">Neptunus trituberculatus</name>
    <dbReference type="NCBI Taxonomy" id="210409"/>
    <lineage>
        <taxon>Eukaryota</taxon>
        <taxon>Metazoa</taxon>
        <taxon>Ecdysozoa</taxon>
        <taxon>Arthropoda</taxon>
        <taxon>Crustacea</taxon>
        <taxon>Multicrustacea</taxon>
        <taxon>Malacostraca</taxon>
        <taxon>Eumalacostraca</taxon>
        <taxon>Eucarida</taxon>
        <taxon>Decapoda</taxon>
        <taxon>Pleocyemata</taxon>
        <taxon>Brachyura</taxon>
        <taxon>Eubrachyura</taxon>
        <taxon>Portunoidea</taxon>
        <taxon>Portunidae</taxon>
        <taxon>Portuninae</taxon>
        <taxon>Portunus</taxon>
    </lineage>
</organism>
<dbReference type="EMBL" id="VSRR010013331">
    <property type="protein sequence ID" value="MPC55631.1"/>
    <property type="molecule type" value="Genomic_DNA"/>
</dbReference>
<comment type="caution">
    <text evidence="1">The sequence shown here is derived from an EMBL/GenBank/DDBJ whole genome shotgun (WGS) entry which is preliminary data.</text>
</comment>
<protein>
    <submittedName>
        <fullName evidence="1">Uncharacterized protein</fullName>
    </submittedName>
</protein>
<gene>
    <name evidence="1" type="ORF">E2C01_049573</name>
</gene>
<sequence length="66" mass="6949">MQMCEWDVSFTIPDVAASLPSPGCMWCRGGNGGAAVLVTLEEEKEEAIPVTAAAVLTLTVDPRDPT</sequence>